<organism evidence="2 3">
    <name type="scientific">Acer yangbiense</name>
    <dbReference type="NCBI Taxonomy" id="1000413"/>
    <lineage>
        <taxon>Eukaryota</taxon>
        <taxon>Viridiplantae</taxon>
        <taxon>Streptophyta</taxon>
        <taxon>Embryophyta</taxon>
        <taxon>Tracheophyta</taxon>
        <taxon>Spermatophyta</taxon>
        <taxon>Magnoliopsida</taxon>
        <taxon>eudicotyledons</taxon>
        <taxon>Gunneridae</taxon>
        <taxon>Pentapetalae</taxon>
        <taxon>rosids</taxon>
        <taxon>malvids</taxon>
        <taxon>Sapindales</taxon>
        <taxon>Sapindaceae</taxon>
        <taxon>Hippocastanoideae</taxon>
        <taxon>Acereae</taxon>
        <taxon>Acer</taxon>
    </lineage>
</organism>
<dbReference type="GO" id="GO:0004523">
    <property type="term" value="F:RNA-DNA hybrid ribonuclease activity"/>
    <property type="evidence" value="ECO:0007669"/>
    <property type="project" value="InterPro"/>
</dbReference>
<protein>
    <recommendedName>
        <fullName evidence="1">RNase H type-1 domain-containing protein</fullName>
    </recommendedName>
</protein>
<sequence length="136" mass="15531">MKALVKRGEAYEKCEKLEEAIVDMKKILDNLKVVKDPNTGSYSISFQLFYRIHEEMGRIKLNTDATLDLVKGKVGIGVISRDHLGDVLASSSQPLLAHFPPVVTEALAVQRGLLFARDEPMRGCFSVWWRRMPKWW</sequence>
<proteinExistence type="predicted"/>
<accession>A0A5C7IZL2</accession>
<evidence type="ECO:0000313" key="2">
    <source>
        <dbReference type="EMBL" id="TXG74012.1"/>
    </source>
</evidence>
<dbReference type="AlphaFoldDB" id="A0A5C7IZL2"/>
<gene>
    <name evidence="2" type="ORF">EZV62_002591</name>
</gene>
<name>A0A5C7IZL2_9ROSI</name>
<dbReference type="InterPro" id="IPR002156">
    <property type="entry name" value="RNaseH_domain"/>
</dbReference>
<comment type="caution">
    <text evidence="2">The sequence shown here is derived from an EMBL/GenBank/DDBJ whole genome shotgun (WGS) entry which is preliminary data.</text>
</comment>
<dbReference type="EMBL" id="VAHF01000001">
    <property type="protein sequence ID" value="TXG74012.1"/>
    <property type="molecule type" value="Genomic_DNA"/>
</dbReference>
<reference evidence="3" key="1">
    <citation type="journal article" date="2019" name="Gigascience">
        <title>De novo genome assembly of the endangered Acer yangbiense, a plant species with extremely small populations endemic to Yunnan Province, China.</title>
        <authorList>
            <person name="Yang J."/>
            <person name="Wariss H.M."/>
            <person name="Tao L."/>
            <person name="Zhang R."/>
            <person name="Yun Q."/>
            <person name="Hollingsworth P."/>
            <person name="Dao Z."/>
            <person name="Luo G."/>
            <person name="Guo H."/>
            <person name="Ma Y."/>
            <person name="Sun W."/>
        </authorList>
    </citation>
    <scope>NUCLEOTIDE SEQUENCE [LARGE SCALE GENOMIC DNA]</scope>
    <source>
        <strain evidence="3">cv. Malutang</strain>
    </source>
</reference>
<keyword evidence="3" id="KW-1185">Reference proteome</keyword>
<feature type="domain" description="RNase H type-1" evidence="1">
    <location>
        <begin position="62"/>
        <end position="119"/>
    </location>
</feature>
<evidence type="ECO:0000313" key="3">
    <source>
        <dbReference type="Proteomes" id="UP000323000"/>
    </source>
</evidence>
<dbReference type="Proteomes" id="UP000323000">
    <property type="component" value="Chromosome 1"/>
</dbReference>
<dbReference type="GO" id="GO:0003676">
    <property type="term" value="F:nucleic acid binding"/>
    <property type="evidence" value="ECO:0007669"/>
    <property type="project" value="InterPro"/>
</dbReference>
<evidence type="ECO:0000259" key="1">
    <source>
        <dbReference type="Pfam" id="PF13456"/>
    </source>
</evidence>
<dbReference type="Pfam" id="PF13456">
    <property type="entry name" value="RVT_3"/>
    <property type="match status" value="1"/>
</dbReference>
<dbReference type="OrthoDB" id="1906820at2759"/>